<feature type="domain" description="Glycosyltransferase subfamily 4-like N-terminal" evidence="4">
    <location>
        <begin position="36"/>
        <end position="175"/>
    </location>
</feature>
<name>A0A1H1WPQ0_9MICO</name>
<dbReference type="EMBL" id="LT629770">
    <property type="protein sequence ID" value="SDS99044.1"/>
    <property type="molecule type" value="Genomic_DNA"/>
</dbReference>
<dbReference type="GeneID" id="36300776"/>
<proteinExistence type="predicted"/>
<dbReference type="PANTHER" id="PTHR45947">
    <property type="entry name" value="SULFOQUINOVOSYL TRANSFERASE SQD2"/>
    <property type="match status" value="1"/>
</dbReference>
<dbReference type="Pfam" id="PF13439">
    <property type="entry name" value="Glyco_transf_4"/>
    <property type="match status" value="1"/>
</dbReference>
<dbReference type="RefSeq" id="WP_060921746.1">
    <property type="nucleotide sequence ID" value="NZ_LT629770.1"/>
</dbReference>
<dbReference type="GO" id="GO:0016758">
    <property type="term" value="F:hexosyltransferase activity"/>
    <property type="evidence" value="ECO:0007669"/>
    <property type="project" value="TreeGrafter"/>
</dbReference>
<organism evidence="5 6">
    <name type="scientific">Microbacterium paraoxydans</name>
    <dbReference type="NCBI Taxonomy" id="199592"/>
    <lineage>
        <taxon>Bacteria</taxon>
        <taxon>Bacillati</taxon>
        <taxon>Actinomycetota</taxon>
        <taxon>Actinomycetes</taxon>
        <taxon>Micrococcales</taxon>
        <taxon>Microbacteriaceae</taxon>
        <taxon>Microbacterium</taxon>
    </lineage>
</organism>
<dbReference type="AlphaFoldDB" id="A0A1H1WPQ0"/>
<dbReference type="SUPFAM" id="SSF53756">
    <property type="entry name" value="UDP-Glycosyltransferase/glycogen phosphorylase"/>
    <property type="match status" value="1"/>
</dbReference>
<accession>A0A1H1WPQ0</accession>
<evidence type="ECO:0000256" key="2">
    <source>
        <dbReference type="ARBA" id="ARBA00022676"/>
    </source>
</evidence>
<dbReference type="PANTHER" id="PTHR45947:SF3">
    <property type="entry name" value="SULFOQUINOVOSYL TRANSFERASE SQD2"/>
    <property type="match status" value="1"/>
</dbReference>
<dbReference type="InterPro" id="IPR028098">
    <property type="entry name" value="Glyco_trans_4-like_N"/>
</dbReference>
<reference evidence="5 6" key="1">
    <citation type="submission" date="2016-10" db="EMBL/GenBank/DDBJ databases">
        <authorList>
            <person name="de Groot N.N."/>
        </authorList>
    </citation>
    <scope>NUCLEOTIDE SEQUENCE [LARGE SCALE GENOMIC DNA]</scope>
    <source>
        <strain evidence="5 6">DSM 15019</strain>
    </source>
</reference>
<gene>
    <name evidence="5" type="ORF">SAMN04489809_3210</name>
</gene>
<evidence type="ECO:0000259" key="4">
    <source>
        <dbReference type="Pfam" id="PF13439"/>
    </source>
</evidence>
<dbReference type="Pfam" id="PF13692">
    <property type="entry name" value="Glyco_trans_1_4"/>
    <property type="match status" value="1"/>
</dbReference>
<evidence type="ECO:0000313" key="5">
    <source>
        <dbReference type="EMBL" id="SDS99044.1"/>
    </source>
</evidence>
<evidence type="ECO:0000313" key="6">
    <source>
        <dbReference type="Proteomes" id="UP000182126"/>
    </source>
</evidence>
<dbReference type="GO" id="GO:1901137">
    <property type="term" value="P:carbohydrate derivative biosynthetic process"/>
    <property type="evidence" value="ECO:0007669"/>
    <property type="project" value="UniProtKB-ARBA"/>
</dbReference>
<sequence>MSGTDLGRRRRVLVVTPWFPTPGAEGVGIFNLRDVELLRREQDVTVLHLCPPAQAGSPVDEAESMRIVRVPFSFAQPATFPGAVRALKALLHTHDVLHTMALPALIPARFVRVRQPWVHTEHYSALVTPPASVRSAVSLRLLKTLFARPTETVAVSAALGRVIDQHRRRPSTIIGNEVMTPVDAVTDRAIPARMRLVAVGGLVARKGPDIAVRALALLRARGIDAELVWVGSGPLEADVRAIAAEEGVGGHVRLAGQLSPAELSSELLAADIFVLPVETETFGVAIAEGLAHGLPVVATGTGGHEEFLPREASRLVRPRTPQAVADAILDLRDDPERWSRTRIAADAARRFSPEARRDAYREVYARALAERPAAQR</sequence>
<keyword evidence="3 5" id="KW-0808">Transferase</keyword>
<evidence type="ECO:0000256" key="1">
    <source>
        <dbReference type="ARBA" id="ARBA00021292"/>
    </source>
</evidence>
<dbReference type="InterPro" id="IPR050194">
    <property type="entry name" value="Glycosyltransferase_grp1"/>
</dbReference>
<dbReference type="Gene3D" id="3.40.50.2000">
    <property type="entry name" value="Glycogen Phosphorylase B"/>
    <property type="match status" value="2"/>
</dbReference>
<dbReference type="CDD" id="cd03801">
    <property type="entry name" value="GT4_PimA-like"/>
    <property type="match status" value="1"/>
</dbReference>
<keyword evidence="2" id="KW-0328">Glycosyltransferase</keyword>
<protein>
    <recommendedName>
        <fullName evidence="1">D-inositol 3-phosphate glycosyltransferase</fullName>
    </recommendedName>
</protein>
<evidence type="ECO:0000256" key="3">
    <source>
        <dbReference type="ARBA" id="ARBA00022679"/>
    </source>
</evidence>
<dbReference type="Proteomes" id="UP000182126">
    <property type="component" value="Chromosome I"/>
</dbReference>